<gene>
    <name evidence="2" type="ORF">SCARR_02193</name>
</gene>
<dbReference type="InterPro" id="IPR052894">
    <property type="entry name" value="AsmA-related"/>
</dbReference>
<dbReference type="GO" id="GO:0005886">
    <property type="term" value="C:plasma membrane"/>
    <property type="evidence" value="ECO:0007669"/>
    <property type="project" value="TreeGrafter"/>
</dbReference>
<organism evidence="2 3">
    <name type="scientific">Pontiella sulfatireligans</name>
    <dbReference type="NCBI Taxonomy" id="2750658"/>
    <lineage>
        <taxon>Bacteria</taxon>
        <taxon>Pseudomonadati</taxon>
        <taxon>Kiritimatiellota</taxon>
        <taxon>Kiritimatiellia</taxon>
        <taxon>Kiritimatiellales</taxon>
        <taxon>Pontiellaceae</taxon>
        <taxon>Pontiella</taxon>
    </lineage>
</organism>
<keyword evidence="1" id="KW-0812">Transmembrane</keyword>
<dbReference type="RefSeq" id="WP_136061574.1">
    <property type="nucleotide sequence ID" value="NZ_CAAHFH010000001.1"/>
</dbReference>
<accession>A0A6C2UIT5</accession>
<feature type="transmembrane region" description="Helical" evidence="1">
    <location>
        <begin position="20"/>
        <end position="39"/>
    </location>
</feature>
<evidence type="ECO:0000256" key="1">
    <source>
        <dbReference type="SAM" id="Phobius"/>
    </source>
</evidence>
<dbReference type="PANTHER" id="PTHR30441:SF8">
    <property type="entry name" value="DUF748 DOMAIN-CONTAINING PROTEIN"/>
    <property type="match status" value="1"/>
</dbReference>
<keyword evidence="1" id="KW-0472">Membrane</keyword>
<keyword evidence="1" id="KW-1133">Transmembrane helix</keyword>
<dbReference type="PANTHER" id="PTHR30441">
    <property type="entry name" value="DUF748 DOMAIN-CONTAINING PROTEIN"/>
    <property type="match status" value="1"/>
</dbReference>
<evidence type="ECO:0000313" key="3">
    <source>
        <dbReference type="Proteomes" id="UP000346198"/>
    </source>
</evidence>
<reference evidence="2 3" key="1">
    <citation type="submission" date="2019-04" db="EMBL/GenBank/DDBJ databases">
        <authorList>
            <person name="Van Vliet M D."/>
        </authorList>
    </citation>
    <scope>NUCLEOTIDE SEQUENCE [LARGE SCALE GENOMIC DNA]</scope>
    <source>
        <strain evidence="2 3">F21</strain>
    </source>
</reference>
<dbReference type="AlphaFoldDB" id="A0A6C2UIT5"/>
<keyword evidence="3" id="KW-1185">Reference proteome</keyword>
<evidence type="ECO:0008006" key="4">
    <source>
        <dbReference type="Google" id="ProtNLM"/>
    </source>
</evidence>
<name>A0A6C2UIT5_9BACT</name>
<proteinExistence type="predicted"/>
<dbReference type="GO" id="GO:0090313">
    <property type="term" value="P:regulation of protein targeting to membrane"/>
    <property type="evidence" value="ECO:0007669"/>
    <property type="project" value="TreeGrafter"/>
</dbReference>
<evidence type="ECO:0000313" key="2">
    <source>
        <dbReference type="EMBL" id="VGO20132.1"/>
    </source>
</evidence>
<sequence length="842" mass="93122">MKRPHLGRRLTKGTYTGVRVFMRILVAGVLLLLAAFVVLNTAGVPEPILREALRRVNASGVPVDVEKVTLTFKGWRADNVRYFSHNPDDLAPVFQAERLFFYEQKALWDTGSHGWKVHLRAESIKTTPALEWGVEIPAGSPALAFAGVEASVDFMPDRIRVTEGHVSWLGSRFTVNGSILRKEKETSAKDKLAKKEAKPAVEPRSVRLSSAQFQRLEDRLKSLSLPQGADVEIGFMLDADFLQASHLSIVARATALEIRKVGFSNAELAVRFAYPDLRVQRVALTKNLQTFELQGDYDVDSNLVQGSLQNTITSTQPLLALPEKFHELLVKLQLHISSLPRVELDFGPAVPKELLEHVSGTFSVNDFGYEDLQIESLNGKLATSEKRVDLTGLTGRLRGQEHRSYELNSSLHGGGAAGEVFWDAGTHEFGVDADIAFDPNLLMGSLSRVRIATNVIDRFKFKDASPKLHLKLGADITDWSSFFIDVSGTAKDAVIQGVECSSANVATFYKHGVLRIDPGTLMRSHRYLKGTASVDFKKRIARFDVDTTMNPASLENLIVHRTDLFKRHLQTGDGAVSIQAQGAYDWGTMKETDFTAAMEADNVRFVFARTDRFKAMFSGKGPKMIVSDMDYGLCGGTGQGYFVLINDPSNNAIPYTLDLNFTGVDFKEYIQSFNPDSKDVTVAGSMAGSLHFDADFSTNFFASARGKGVLNITEGQLADLPLFKGFSWLVRKMFPSFSVFSITDLRSSFLIEDGNISSDDTHFGGDIISADGRGLYNPETGFDAYLRVRVLSGTKAGTIMKILTYPVTRLLEVKLDGPFTKPSWRLKAFPKTISKLFSRSKE</sequence>
<dbReference type="EMBL" id="CAAHFH010000001">
    <property type="protein sequence ID" value="VGO20132.1"/>
    <property type="molecule type" value="Genomic_DNA"/>
</dbReference>
<dbReference type="Proteomes" id="UP000346198">
    <property type="component" value="Unassembled WGS sequence"/>
</dbReference>
<protein>
    <recommendedName>
        <fullName evidence="4">AsmA-like C-terminal domain-containing protein</fullName>
    </recommendedName>
</protein>